<feature type="domain" description="Caspase family p10" evidence="4">
    <location>
        <begin position="262"/>
        <end position="356"/>
    </location>
</feature>
<dbReference type="PROSITE" id="PS50207">
    <property type="entry name" value="CASPASE_P10"/>
    <property type="match status" value="1"/>
</dbReference>
<evidence type="ECO:0000256" key="2">
    <source>
        <dbReference type="RuleBase" id="RU003971"/>
    </source>
</evidence>
<dbReference type="InterPro" id="IPR001309">
    <property type="entry name" value="Pept_C14_p20"/>
</dbReference>
<dbReference type="OMA" id="IMATDSA"/>
<dbReference type="InterPro" id="IPR011600">
    <property type="entry name" value="Pept_C14_caspase"/>
</dbReference>
<dbReference type="EMBL" id="VCGU01000005">
    <property type="protein sequence ID" value="TRY74849.1"/>
    <property type="molecule type" value="Genomic_DNA"/>
</dbReference>
<dbReference type="AlphaFoldDB" id="A0A553PB22"/>
<evidence type="ECO:0000313" key="7">
    <source>
        <dbReference type="Proteomes" id="UP000318571"/>
    </source>
</evidence>
<organism evidence="6 7">
    <name type="scientific">Tigriopus californicus</name>
    <name type="common">Marine copepod</name>
    <dbReference type="NCBI Taxonomy" id="6832"/>
    <lineage>
        <taxon>Eukaryota</taxon>
        <taxon>Metazoa</taxon>
        <taxon>Ecdysozoa</taxon>
        <taxon>Arthropoda</taxon>
        <taxon>Crustacea</taxon>
        <taxon>Multicrustacea</taxon>
        <taxon>Hexanauplia</taxon>
        <taxon>Copepoda</taxon>
        <taxon>Harpacticoida</taxon>
        <taxon>Harpacticidae</taxon>
        <taxon>Tigriopus</taxon>
    </lineage>
</organism>
<evidence type="ECO:0000259" key="5">
    <source>
        <dbReference type="PROSITE" id="PS50208"/>
    </source>
</evidence>
<protein>
    <recommendedName>
        <fullName evidence="8">Caspase family p20 domain-containing protein</fullName>
    </recommendedName>
</protein>
<comment type="similarity">
    <text evidence="1 2">Belongs to the peptidase C14A family.</text>
</comment>
<reference evidence="6 7" key="1">
    <citation type="journal article" date="2018" name="Nat. Ecol. Evol.">
        <title>Genomic signatures of mitonuclear coevolution across populations of Tigriopus californicus.</title>
        <authorList>
            <person name="Barreto F.S."/>
            <person name="Watson E.T."/>
            <person name="Lima T.G."/>
            <person name="Willett C.S."/>
            <person name="Edmands S."/>
            <person name="Li W."/>
            <person name="Burton R.S."/>
        </authorList>
    </citation>
    <scope>NUCLEOTIDE SEQUENCE [LARGE SCALE GENOMIC DNA]</scope>
    <source>
        <strain evidence="6 7">San Diego</strain>
    </source>
</reference>
<evidence type="ECO:0000313" key="6">
    <source>
        <dbReference type="EMBL" id="TRY74849.1"/>
    </source>
</evidence>
<accession>A0A553PB22</accession>
<sequence length="367" mass="41459">MASARSSDVPPNTHGDHGSNGFMVKSPSSDPSLDSPSVSSPTESASNPTTTPENEEDHHEKRGPEDEEEEEDATDAKGTNILGYLQHLTQEKVQEVAMDFTTLTLKDSPQYDISEGKRLAIVFNQERFLYDLSDRRGTEQDCQSILQTFDKLGFDVQIYDDLKLFQIERVIQKLQAPDQPELACLVIFILTHGEDNGVLHSHDKPYRLDKSIINELLPSNCPALKSKPKLIFVQACQGKQTDPGVEVRVRSRHTSTDGSSSSNYRIPHHSDLLIFQAAYHGHYSFRSKSGSWFIQALCHALDQSSDMDNIHSILIKVKRFVSLYKESNVPGHDELDRKRQIPLVQDTLIRELYLKQRGPNRDYQLNG</sequence>
<dbReference type="SUPFAM" id="SSF52129">
    <property type="entry name" value="Caspase-like"/>
    <property type="match status" value="1"/>
</dbReference>
<dbReference type="PROSITE" id="PS50208">
    <property type="entry name" value="CASPASE_P20"/>
    <property type="match status" value="1"/>
</dbReference>
<dbReference type="Pfam" id="PF00656">
    <property type="entry name" value="Peptidase_C14"/>
    <property type="match status" value="1"/>
</dbReference>
<dbReference type="InterPro" id="IPR033139">
    <property type="entry name" value="Caspase_cys_AS"/>
</dbReference>
<evidence type="ECO:0000259" key="4">
    <source>
        <dbReference type="PROSITE" id="PS50207"/>
    </source>
</evidence>
<feature type="region of interest" description="Disordered" evidence="3">
    <location>
        <begin position="1"/>
        <end position="75"/>
    </location>
</feature>
<dbReference type="SMART" id="SM00115">
    <property type="entry name" value="CASc"/>
    <property type="match status" value="1"/>
</dbReference>
<dbReference type="Proteomes" id="UP000318571">
    <property type="component" value="Chromosome 2"/>
</dbReference>
<dbReference type="InterPro" id="IPR015917">
    <property type="entry name" value="Pept_C14A"/>
</dbReference>
<feature type="domain" description="Caspase family p20" evidence="5">
    <location>
        <begin position="116"/>
        <end position="240"/>
    </location>
</feature>
<feature type="compositionally biased region" description="Low complexity" evidence="3">
    <location>
        <begin position="26"/>
        <end position="48"/>
    </location>
</feature>
<dbReference type="STRING" id="6832.A0A553PB22"/>
<name>A0A553PB22_TIGCA</name>
<evidence type="ECO:0000256" key="1">
    <source>
        <dbReference type="ARBA" id="ARBA00010134"/>
    </source>
</evidence>
<dbReference type="GO" id="GO:0006915">
    <property type="term" value="P:apoptotic process"/>
    <property type="evidence" value="ECO:0007669"/>
    <property type="project" value="TreeGrafter"/>
</dbReference>
<dbReference type="GO" id="GO:0043525">
    <property type="term" value="P:positive regulation of neuron apoptotic process"/>
    <property type="evidence" value="ECO:0007669"/>
    <property type="project" value="TreeGrafter"/>
</dbReference>
<gene>
    <name evidence="6" type="ORF">TCAL_00532</name>
</gene>
<dbReference type="GO" id="GO:0006508">
    <property type="term" value="P:proteolysis"/>
    <property type="evidence" value="ECO:0007669"/>
    <property type="project" value="InterPro"/>
</dbReference>
<dbReference type="PANTHER" id="PTHR10454">
    <property type="entry name" value="CASPASE"/>
    <property type="match status" value="1"/>
</dbReference>
<dbReference type="InterPro" id="IPR002398">
    <property type="entry name" value="Pept_C14"/>
</dbReference>
<comment type="caution">
    <text evidence="6">The sequence shown here is derived from an EMBL/GenBank/DDBJ whole genome shotgun (WGS) entry which is preliminary data.</text>
</comment>
<dbReference type="InterPro" id="IPR029030">
    <property type="entry name" value="Caspase-like_dom_sf"/>
</dbReference>
<proteinExistence type="inferred from homology"/>
<dbReference type="PRINTS" id="PR00376">
    <property type="entry name" value="IL1BCENZYME"/>
</dbReference>
<feature type="compositionally biased region" description="Polar residues" evidence="3">
    <location>
        <begin position="1"/>
        <end position="10"/>
    </location>
</feature>
<dbReference type="Gene3D" id="3.40.50.1460">
    <property type="match status" value="1"/>
</dbReference>
<dbReference type="PANTHER" id="PTHR10454:SF232">
    <property type="entry name" value="AT03047P-RELATED"/>
    <property type="match status" value="1"/>
</dbReference>
<evidence type="ECO:0008006" key="8">
    <source>
        <dbReference type="Google" id="ProtNLM"/>
    </source>
</evidence>
<dbReference type="GO" id="GO:0005737">
    <property type="term" value="C:cytoplasm"/>
    <property type="evidence" value="ECO:0007669"/>
    <property type="project" value="TreeGrafter"/>
</dbReference>
<dbReference type="GO" id="GO:0004197">
    <property type="term" value="F:cysteine-type endopeptidase activity"/>
    <property type="evidence" value="ECO:0007669"/>
    <property type="project" value="InterPro"/>
</dbReference>
<keyword evidence="7" id="KW-1185">Reference proteome</keyword>
<dbReference type="InterPro" id="IPR002138">
    <property type="entry name" value="Pept_C14_p10"/>
</dbReference>
<dbReference type="PROSITE" id="PS01122">
    <property type="entry name" value="CASPASE_CYS"/>
    <property type="match status" value="1"/>
</dbReference>
<evidence type="ECO:0000256" key="3">
    <source>
        <dbReference type="SAM" id="MobiDB-lite"/>
    </source>
</evidence>